<dbReference type="EMBL" id="AP025028">
    <property type="protein sequence ID" value="BDA79516.1"/>
    <property type="molecule type" value="Genomic_DNA"/>
</dbReference>
<gene>
    <name evidence="1" type="ORF">LPTSP3_g24460</name>
</gene>
<evidence type="ECO:0000313" key="2">
    <source>
        <dbReference type="Proteomes" id="UP000245263"/>
    </source>
</evidence>
<sequence length="213" mass="23864">MQANVSDPVFITSLLLLSEPAKEEHSNPKGWNGCNARIVKGDRFYGAICLVDTYDDCSSSTFNDIVTDTQRLDFVFNLDIHELAYPECKAPIFVLRNIYSGTSAPMSFFANHIFSETGLKATAISFYSSCDNLPWDKNEPKSKDLILVKSYRLIMNKWQVHLAITDGVSASCLSSLNLNTEEMELVNSLKAKRKVIGKKCIYDLSLNGLRCEN</sequence>
<accession>A0ABM7UKT7</accession>
<proteinExistence type="predicted"/>
<dbReference type="Proteomes" id="UP000245263">
    <property type="component" value="Chromosome 1"/>
</dbReference>
<evidence type="ECO:0000313" key="1">
    <source>
        <dbReference type="EMBL" id="BDA79516.1"/>
    </source>
</evidence>
<protein>
    <submittedName>
        <fullName evidence="1">Uncharacterized protein</fullName>
    </submittedName>
</protein>
<reference evidence="1 2" key="1">
    <citation type="submission" date="2021-08" db="EMBL/GenBank/DDBJ databases">
        <title>Complete genome sequence of Leptospira kobayashii strain E30.</title>
        <authorList>
            <person name="Nakao R."/>
            <person name="Nakamura S."/>
            <person name="Masuzawa T."/>
            <person name="Koizumi N."/>
        </authorList>
    </citation>
    <scope>NUCLEOTIDE SEQUENCE [LARGE SCALE GENOMIC DNA]</scope>
    <source>
        <strain evidence="1 2">E30</strain>
    </source>
</reference>
<keyword evidence="2" id="KW-1185">Reference proteome</keyword>
<name>A0ABM7UKT7_9LEPT</name>
<organism evidence="1 2">
    <name type="scientific">Leptospira kobayashii</name>
    <dbReference type="NCBI Taxonomy" id="1917830"/>
    <lineage>
        <taxon>Bacteria</taxon>
        <taxon>Pseudomonadati</taxon>
        <taxon>Spirochaetota</taxon>
        <taxon>Spirochaetia</taxon>
        <taxon>Leptospirales</taxon>
        <taxon>Leptospiraceae</taxon>
        <taxon>Leptospira</taxon>
    </lineage>
</organism>